<dbReference type="EMBL" id="UPPP01000061">
    <property type="protein sequence ID" value="VBB06242.1"/>
    <property type="molecule type" value="Genomic_DNA"/>
</dbReference>
<evidence type="ECO:0000313" key="3">
    <source>
        <dbReference type="Proteomes" id="UP000277811"/>
    </source>
</evidence>
<feature type="transmembrane region" description="Helical" evidence="1">
    <location>
        <begin position="25"/>
        <end position="44"/>
    </location>
</feature>
<dbReference type="AlphaFoldDB" id="A0A498R7J8"/>
<sequence>MTHRLYSKTRSVLHWLETAWEDRTLLIVKTLIILISVFVLYKVYGDNSEGWMLAHPLKISCVSAYNLSRDIEIVIFIKTDGPR</sequence>
<evidence type="ECO:0000256" key="1">
    <source>
        <dbReference type="SAM" id="Phobius"/>
    </source>
</evidence>
<protein>
    <submittedName>
        <fullName evidence="2">Uncharacterized protein</fullName>
    </submittedName>
</protein>
<dbReference type="Proteomes" id="UP000277811">
    <property type="component" value="Unassembled WGS sequence"/>
</dbReference>
<keyword evidence="3" id="KW-1185">Reference proteome</keyword>
<proteinExistence type="predicted"/>
<reference evidence="2 3" key="1">
    <citation type="submission" date="2018-06" db="EMBL/GenBank/DDBJ databases">
        <authorList>
            <person name="Strepis N."/>
        </authorList>
    </citation>
    <scope>NUCLEOTIDE SEQUENCE [LARGE SCALE GENOMIC DNA]</scope>
    <source>
        <strain evidence="2">LUCI</strain>
    </source>
</reference>
<name>A0A498R7J8_9FIRM</name>
<accession>A0A498R7J8</accession>
<keyword evidence="1" id="KW-0472">Membrane</keyword>
<keyword evidence="1" id="KW-1133">Transmembrane helix</keyword>
<gene>
    <name evidence="2" type="ORF">LUCI_1458</name>
</gene>
<keyword evidence="1" id="KW-0812">Transmembrane</keyword>
<organism evidence="2 3">
    <name type="scientific">Lucifera butyrica</name>
    <dbReference type="NCBI Taxonomy" id="1351585"/>
    <lineage>
        <taxon>Bacteria</taxon>
        <taxon>Bacillati</taxon>
        <taxon>Bacillota</taxon>
        <taxon>Negativicutes</taxon>
        <taxon>Veillonellales</taxon>
        <taxon>Veillonellaceae</taxon>
        <taxon>Lucifera</taxon>
    </lineage>
</organism>
<evidence type="ECO:0000313" key="2">
    <source>
        <dbReference type="EMBL" id="VBB06242.1"/>
    </source>
</evidence>